<gene>
    <name evidence="1" type="ORF">BJ138DRAFT_1129665</name>
</gene>
<evidence type="ECO:0000313" key="1">
    <source>
        <dbReference type="EMBL" id="KAH7906764.1"/>
    </source>
</evidence>
<organism evidence="1 2">
    <name type="scientific">Hygrophoropsis aurantiaca</name>
    <dbReference type="NCBI Taxonomy" id="72124"/>
    <lineage>
        <taxon>Eukaryota</taxon>
        <taxon>Fungi</taxon>
        <taxon>Dikarya</taxon>
        <taxon>Basidiomycota</taxon>
        <taxon>Agaricomycotina</taxon>
        <taxon>Agaricomycetes</taxon>
        <taxon>Agaricomycetidae</taxon>
        <taxon>Boletales</taxon>
        <taxon>Coniophorineae</taxon>
        <taxon>Hygrophoropsidaceae</taxon>
        <taxon>Hygrophoropsis</taxon>
    </lineage>
</organism>
<sequence>MPNPNGSIGAIQIGGFIMVYLCGIVTVQTYYYYRKYPNDSLSLKALVATVWFMLLGHCISVAAGMYTVSVAEFGKLSAESLSPYPNGFASSFIFTGFLVTITQGYFIYHIRVVSKRLYIPVLYWTTCLVRVIGDMTIGIFLIKHRQSFHYIAENYSSPVQGIFVFGTLSDLLIAVTMCHYLKRRKSSALGRTVKLLDRLMKYTIETGVLTGLTGIILLVCNAAMKQNFIWFGMYLFLAEVYANALLANLNAREAHNNKVDNNVTVLRRLEFLPNNQRSNPNHLHDILQVQSRRPSKDITDLENDAASPYYTNGEMPLEPPGAQGIIIEVCQETQVDRDGSK</sequence>
<reference evidence="1" key="1">
    <citation type="journal article" date="2021" name="New Phytol.">
        <title>Evolutionary innovations through gain and loss of genes in the ectomycorrhizal Boletales.</title>
        <authorList>
            <person name="Wu G."/>
            <person name="Miyauchi S."/>
            <person name="Morin E."/>
            <person name="Kuo A."/>
            <person name="Drula E."/>
            <person name="Varga T."/>
            <person name="Kohler A."/>
            <person name="Feng B."/>
            <person name="Cao Y."/>
            <person name="Lipzen A."/>
            <person name="Daum C."/>
            <person name="Hundley H."/>
            <person name="Pangilinan J."/>
            <person name="Johnson J."/>
            <person name="Barry K."/>
            <person name="LaButti K."/>
            <person name="Ng V."/>
            <person name="Ahrendt S."/>
            <person name="Min B."/>
            <person name="Choi I.G."/>
            <person name="Park H."/>
            <person name="Plett J.M."/>
            <person name="Magnuson J."/>
            <person name="Spatafora J.W."/>
            <person name="Nagy L.G."/>
            <person name="Henrissat B."/>
            <person name="Grigoriev I.V."/>
            <person name="Yang Z.L."/>
            <person name="Xu J."/>
            <person name="Martin F.M."/>
        </authorList>
    </citation>
    <scope>NUCLEOTIDE SEQUENCE</scope>
    <source>
        <strain evidence="1">ATCC 28755</strain>
    </source>
</reference>
<proteinExistence type="predicted"/>
<accession>A0ACB8A0R7</accession>
<dbReference type="Proteomes" id="UP000790377">
    <property type="component" value="Unassembled WGS sequence"/>
</dbReference>
<keyword evidence="2" id="KW-1185">Reference proteome</keyword>
<protein>
    <submittedName>
        <fullName evidence="1">Uncharacterized protein</fullName>
    </submittedName>
</protein>
<evidence type="ECO:0000313" key="2">
    <source>
        <dbReference type="Proteomes" id="UP000790377"/>
    </source>
</evidence>
<comment type="caution">
    <text evidence="1">The sequence shown here is derived from an EMBL/GenBank/DDBJ whole genome shotgun (WGS) entry which is preliminary data.</text>
</comment>
<dbReference type="EMBL" id="MU267978">
    <property type="protein sequence ID" value="KAH7906764.1"/>
    <property type="molecule type" value="Genomic_DNA"/>
</dbReference>
<name>A0ACB8A0R7_9AGAM</name>